<dbReference type="SUPFAM" id="SSF52980">
    <property type="entry name" value="Restriction endonuclease-like"/>
    <property type="match status" value="1"/>
</dbReference>
<dbReference type="RefSeq" id="WP_157303018.1">
    <property type="nucleotide sequence ID" value="NZ_BAAAZB010000021.1"/>
</dbReference>
<feature type="domain" description="PD-(D/E)XK endonuclease-like" evidence="1">
    <location>
        <begin position="213"/>
        <end position="464"/>
    </location>
</feature>
<dbReference type="Gene3D" id="3.90.320.10">
    <property type="match status" value="1"/>
</dbReference>
<dbReference type="OrthoDB" id="9810135at2"/>
<evidence type="ECO:0000313" key="3">
    <source>
        <dbReference type="Proteomes" id="UP000468388"/>
    </source>
</evidence>
<evidence type="ECO:0000313" key="2">
    <source>
        <dbReference type="EMBL" id="MVT44220.1"/>
    </source>
</evidence>
<protein>
    <recommendedName>
        <fullName evidence="1">PD-(D/E)XK endonuclease-like domain-containing protein</fullName>
    </recommendedName>
</protein>
<evidence type="ECO:0000259" key="1">
    <source>
        <dbReference type="Pfam" id="PF12705"/>
    </source>
</evidence>
<dbReference type="Pfam" id="PF12705">
    <property type="entry name" value="PDDEXK_1"/>
    <property type="match status" value="1"/>
</dbReference>
<dbReference type="InterPro" id="IPR011335">
    <property type="entry name" value="Restrct_endonuc-II-like"/>
</dbReference>
<dbReference type="Gene3D" id="1.10.486.10">
    <property type="entry name" value="PCRA, domain 4"/>
    <property type="match status" value="1"/>
</dbReference>
<dbReference type="InterPro" id="IPR011604">
    <property type="entry name" value="PDDEXK-like_dom_sf"/>
</dbReference>
<keyword evidence="3" id="KW-1185">Reference proteome</keyword>
<comment type="caution">
    <text evidence="2">The sequence shown here is derived from an EMBL/GenBank/DDBJ whole genome shotgun (WGS) entry which is preliminary data.</text>
</comment>
<dbReference type="Proteomes" id="UP000468388">
    <property type="component" value="Unassembled WGS sequence"/>
</dbReference>
<dbReference type="AlphaFoldDB" id="A0A6N8JG68"/>
<sequence>MSTDQYEYHPPEVYNLPKQPFVRKVLTIMRYIACELDTPHSGDDLLFSILHFDFYNIPAEEIAKVSRRVTERAYKDKTSLRQYLKEWHNSHGLTMFTPVAEQTMMEFSPLLESWIRAAQQVSLQQLFTIIINEEHISRSPEINEHYLPGKELLSAFIAEEVLREPGLTLISFINKIDEIERADDTLPSPSPSPEIPAMDPLFINQLLSGFMMNVTALNNYLDCPLGFFYKNVIRAPYGRSESMEFGSAVHHAVEKLFQKMQDNNNTFPSTEEFIEDFLQYMSRNRESFTREAFERRLQYGKEILTNYYNTYINQWNKVVSVERNIRNVLVSGVPLKGKIDKLEFDGNKVNLVDYKTGSYEKATIKHHKFDPPGEHNPNGGDYWRQAVFYKILLDNYKQKNWQVISTEFDFIEPDARNIYRKEKVIITPADVTTVTQQIISTWNKIQEKDFYTGCGKANCRWCNFVKENNLYINLHNK</sequence>
<dbReference type="EMBL" id="WRXO01000010">
    <property type="protein sequence ID" value="MVT44220.1"/>
    <property type="molecule type" value="Genomic_DNA"/>
</dbReference>
<reference evidence="2 3" key="1">
    <citation type="submission" date="2019-12" db="EMBL/GenBank/DDBJ databases">
        <title>The draft genomic sequence of strain Chitinophaga oryziterrae JCM 16595.</title>
        <authorList>
            <person name="Zhang X."/>
        </authorList>
    </citation>
    <scope>NUCLEOTIDE SEQUENCE [LARGE SCALE GENOMIC DNA]</scope>
    <source>
        <strain evidence="2 3">JCM 16595</strain>
    </source>
</reference>
<organism evidence="2 3">
    <name type="scientific">Chitinophaga oryziterrae</name>
    <dbReference type="NCBI Taxonomy" id="1031224"/>
    <lineage>
        <taxon>Bacteria</taxon>
        <taxon>Pseudomonadati</taxon>
        <taxon>Bacteroidota</taxon>
        <taxon>Chitinophagia</taxon>
        <taxon>Chitinophagales</taxon>
        <taxon>Chitinophagaceae</taxon>
        <taxon>Chitinophaga</taxon>
    </lineage>
</organism>
<name>A0A6N8JG68_9BACT</name>
<gene>
    <name evidence="2" type="ORF">GO495_26735</name>
</gene>
<accession>A0A6N8JG68</accession>
<dbReference type="InterPro" id="IPR038726">
    <property type="entry name" value="PDDEXK_AddAB-type"/>
</dbReference>
<proteinExistence type="predicted"/>